<evidence type="ECO:0000313" key="1">
    <source>
        <dbReference type="EMBL" id="JAD71599.1"/>
    </source>
</evidence>
<sequence>MLLGQCQYRPDVARVNVVAKVVLTH</sequence>
<dbReference type="EMBL" id="GBRH01226296">
    <property type="protein sequence ID" value="JAD71599.1"/>
    <property type="molecule type" value="Transcribed_RNA"/>
</dbReference>
<organism evidence="1">
    <name type="scientific">Arundo donax</name>
    <name type="common">Giant reed</name>
    <name type="synonym">Donax arundinaceus</name>
    <dbReference type="NCBI Taxonomy" id="35708"/>
    <lineage>
        <taxon>Eukaryota</taxon>
        <taxon>Viridiplantae</taxon>
        <taxon>Streptophyta</taxon>
        <taxon>Embryophyta</taxon>
        <taxon>Tracheophyta</taxon>
        <taxon>Spermatophyta</taxon>
        <taxon>Magnoliopsida</taxon>
        <taxon>Liliopsida</taxon>
        <taxon>Poales</taxon>
        <taxon>Poaceae</taxon>
        <taxon>PACMAD clade</taxon>
        <taxon>Arundinoideae</taxon>
        <taxon>Arundineae</taxon>
        <taxon>Arundo</taxon>
    </lineage>
</organism>
<dbReference type="AlphaFoldDB" id="A0A0A9C5S3"/>
<proteinExistence type="predicted"/>
<name>A0A0A9C5S3_ARUDO</name>
<accession>A0A0A9C5S3</accession>
<reference evidence="1" key="1">
    <citation type="submission" date="2014-09" db="EMBL/GenBank/DDBJ databases">
        <authorList>
            <person name="Magalhaes I.L.F."/>
            <person name="Oliveira U."/>
            <person name="Santos F.R."/>
            <person name="Vidigal T.H.D.A."/>
            <person name="Brescovit A.D."/>
            <person name="Santos A.J."/>
        </authorList>
    </citation>
    <scope>NUCLEOTIDE SEQUENCE</scope>
    <source>
        <tissue evidence="1">Shoot tissue taken approximately 20 cm above the soil surface</tissue>
    </source>
</reference>
<reference evidence="1" key="2">
    <citation type="journal article" date="2015" name="Data Brief">
        <title>Shoot transcriptome of the giant reed, Arundo donax.</title>
        <authorList>
            <person name="Barrero R.A."/>
            <person name="Guerrero F.D."/>
            <person name="Moolhuijzen P."/>
            <person name="Goolsby J.A."/>
            <person name="Tidwell J."/>
            <person name="Bellgard S.E."/>
            <person name="Bellgard M.I."/>
        </authorList>
    </citation>
    <scope>NUCLEOTIDE SEQUENCE</scope>
    <source>
        <tissue evidence="1">Shoot tissue taken approximately 20 cm above the soil surface</tissue>
    </source>
</reference>
<protein>
    <submittedName>
        <fullName evidence="1">Uncharacterized protein</fullName>
    </submittedName>
</protein>